<feature type="compositionally biased region" description="Polar residues" evidence="1">
    <location>
        <begin position="64"/>
        <end position="73"/>
    </location>
</feature>
<reference evidence="2" key="1">
    <citation type="submission" date="2021-02" db="EMBL/GenBank/DDBJ databases">
        <authorList>
            <person name="Dougan E. K."/>
            <person name="Rhodes N."/>
            <person name="Thang M."/>
            <person name="Chan C."/>
        </authorList>
    </citation>
    <scope>NUCLEOTIDE SEQUENCE</scope>
</reference>
<gene>
    <name evidence="2" type="ORF">SNEC2469_LOCUS22548</name>
</gene>
<comment type="caution">
    <text evidence="2">The sequence shown here is derived from an EMBL/GenBank/DDBJ whole genome shotgun (WGS) entry which is preliminary data.</text>
</comment>
<name>A0A812YHU5_9DINO</name>
<feature type="region of interest" description="Disordered" evidence="1">
    <location>
        <begin position="1"/>
        <end position="35"/>
    </location>
</feature>
<organism evidence="2 3">
    <name type="scientific">Symbiodinium necroappetens</name>
    <dbReference type="NCBI Taxonomy" id="1628268"/>
    <lineage>
        <taxon>Eukaryota</taxon>
        <taxon>Sar</taxon>
        <taxon>Alveolata</taxon>
        <taxon>Dinophyceae</taxon>
        <taxon>Suessiales</taxon>
        <taxon>Symbiodiniaceae</taxon>
        <taxon>Symbiodinium</taxon>
    </lineage>
</organism>
<dbReference type="AlphaFoldDB" id="A0A812YHU5"/>
<dbReference type="Proteomes" id="UP000601435">
    <property type="component" value="Unassembled WGS sequence"/>
</dbReference>
<protein>
    <submittedName>
        <fullName evidence="2">Uncharacterized protein</fullName>
    </submittedName>
</protein>
<proteinExistence type="predicted"/>
<dbReference type="OrthoDB" id="10494910at2759"/>
<sequence>MVSNLRSDTGAAGCQSAREKTPSNPPMAVPKARSERQKVNIAAELHLGTKKRPATPSEDAVSMPLSSRPTTGSVRRFPISAAANLAPGLSLFCNLFRQHAAMPRYAALLCQALTKKRLKERGMM</sequence>
<evidence type="ECO:0000313" key="2">
    <source>
        <dbReference type="EMBL" id="CAE7771660.1"/>
    </source>
</evidence>
<keyword evidence="3" id="KW-1185">Reference proteome</keyword>
<evidence type="ECO:0000256" key="1">
    <source>
        <dbReference type="SAM" id="MobiDB-lite"/>
    </source>
</evidence>
<dbReference type="EMBL" id="CAJNJA010041072">
    <property type="protein sequence ID" value="CAE7771660.1"/>
    <property type="molecule type" value="Genomic_DNA"/>
</dbReference>
<evidence type="ECO:0000313" key="3">
    <source>
        <dbReference type="Proteomes" id="UP000601435"/>
    </source>
</evidence>
<accession>A0A812YHU5</accession>
<feature type="region of interest" description="Disordered" evidence="1">
    <location>
        <begin position="47"/>
        <end position="73"/>
    </location>
</feature>